<evidence type="ECO:0000256" key="1">
    <source>
        <dbReference type="SAM" id="Phobius"/>
    </source>
</evidence>
<keyword evidence="1" id="KW-0812">Transmembrane</keyword>
<keyword evidence="1" id="KW-1133">Transmembrane helix</keyword>
<proteinExistence type="predicted"/>
<dbReference type="Proteomes" id="UP000182471">
    <property type="component" value="Unassembled WGS sequence"/>
</dbReference>
<keyword evidence="1" id="KW-0472">Membrane</keyword>
<gene>
    <name evidence="2" type="ORF">SAMN02910429_02115</name>
</gene>
<organism evidence="2 3">
    <name type="scientific">Lachnobacterium bovis</name>
    <dbReference type="NCBI Taxonomy" id="140626"/>
    <lineage>
        <taxon>Bacteria</taxon>
        <taxon>Bacillati</taxon>
        <taxon>Bacillota</taxon>
        <taxon>Clostridia</taxon>
        <taxon>Lachnospirales</taxon>
        <taxon>Lachnospiraceae</taxon>
        <taxon>Lachnobacterium</taxon>
    </lineage>
</organism>
<reference evidence="3" key="1">
    <citation type="submission" date="2016-10" db="EMBL/GenBank/DDBJ databases">
        <authorList>
            <person name="Varghese N."/>
            <person name="Submissions S."/>
        </authorList>
    </citation>
    <scope>NUCLEOTIDE SEQUENCE [LARGE SCALE GENOMIC DNA]</scope>
    <source>
        <strain evidence="3">S1b</strain>
    </source>
</reference>
<protein>
    <submittedName>
        <fullName evidence="2">Uncharacterized protein</fullName>
    </submittedName>
</protein>
<dbReference type="RefSeq" id="WP_074730920.1">
    <property type="nucleotide sequence ID" value="NZ_FOGW01000030.1"/>
</dbReference>
<dbReference type="EMBL" id="FOGW01000030">
    <property type="protein sequence ID" value="SES09104.1"/>
    <property type="molecule type" value="Genomic_DNA"/>
</dbReference>
<evidence type="ECO:0000313" key="3">
    <source>
        <dbReference type="Proteomes" id="UP000182471"/>
    </source>
</evidence>
<accession>A0A1H9UIS6</accession>
<keyword evidence="3" id="KW-1185">Reference proteome</keyword>
<sequence>MKGVNIMKKKTLAIVGIVIVLVFTILCFWMIKKPNKIKFPNDSDIKLIQYNGFIVQGNPTKVSEYEKVWKKNIENAKPLSKFHNITIKPDSSCYVFSIVEKNENIITFNLFKKDKKCYLKTEDGALYTDIEAIDKLVDIEKSSKIYNLKNKSILSDEFYDDLLKYDKKIDFIKYCKKNKFSNQEMYQSSYISFLCNGEKKSDINSKATKTVVDINTEYENGEKNKVTTDKNEYEKFIKTEIQEFKNNSRYKKIDKVFKKAGYNFKDYLLNSKRVFMNYQIEYMNFKYQQEFLNGNLKVNDRYAENINDYSSSRLTELINKGLSKKAQKKIESDCEDAYKKLQ</sequence>
<name>A0A1H9UIS6_9FIRM</name>
<feature type="transmembrane region" description="Helical" evidence="1">
    <location>
        <begin position="12"/>
        <end position="31"/>
    </location>
</feature>
<dbReference type="AlphaFoldDB" id="A0A1H9UIS6"/>
<evidence type="ECO:0000313" key="2">
    <source>
        <dbReference type="EMBL" id="SES09104.1"/>
    </source>
</evidence>